<dbReference type="SUPFAM" id="SSF81665">
    <property type="entry name" value="Calcium ATPase, transmembrane domain M"/>
    <property type="match status" value="1"/>
</dbReference>
<dbReference type="GO" id="GO:0046872">
    <property type="term" value="F:metal ion binding"/>
    <property type="evidence" value="ECO:0007669"/>
    <property type="project" value="UniProtKB-KW"/>
</dbReference>
<feature type="transmembrane region" description="Helical" evidence="3">
    <location>
        <begin position="6"/>
        <end position="27"/>
    </location>
</feature>
<keyword evidence="2" id="KW-0460">Magnesium</keyword>
<feature type="transmembrane region" description="Helical" evidence="3">
    <location>
        <begin position="131"/>
        <end position="153"/>
    </location>
</feature>
<evidence type="ECO:0000313" key="5">
    <source>
        <dbReference type="EMBL" id="PIR02963.1"/>
    </source>
</evidence>
<name>A0A2H0N244_9BACT</name>
<dbReference type="Pfam" id="PF00689">
    <property type="entry name" value="Cation_ATPase_C"/>
    <property type="match status" value="1"/>
</dbReference>
<accession>A0A2H0N244</accession>
<feature type="transmembrane region" description="Helical" evidence="3">
    <location>
        <begin position="69"/>
        <end position="88"/>
    </location>
</feature>
<dbReference type="GO" id="GO:0005886">
    <property type="term" value="C:plasma membrane"/>
    <property type="evidence" value="ECO:0007669"/>
    <property type="project" value="TreeGrafter"/>
</dbReference>
<evidence type="ECO:0000256" key="3">
    <source>
        <dbReference type="SAM" id="Phobius"/>
    </source>
</evidence>
<organism evidence="5 6">
    <name type="scientific">Candidatus Magasanikbacteria bacterium CG11_big_fil_rev_8_21_14_0_20_43_7</name>
    <dbReference type="NCBI Taxonomy" id="1974654"/>
    <lineage>
        <taxon>Bacteria</taxon>
        <taxon>Candidatus Magasanikiibacteriota</taxon>
    </lineage>
</organism>
<protein>
    <recommendedName>
        <fullName evidence="4">Cation-transporting P-type ATPase C-terminal domain-containing protein</fullName>
    </recommendedName>
</protein>
<evidence type="ECO:0000256" key="2">
    <source>
        <dbReference type="ARBA" id="ARBA00022842"/>
    </source>
</evidence>
<sequence>FAEVVLITGSILAGLPIAALPAQILWINLVQDTFPNMALAFDKGDKKNMHDPPRKKNEPLIDTAMRQMIIYKSLFSNILLFAIFVYFWNTTGNRELTRTIVFVGFGIDALFYVFSIRSLRYYVWQMNPFSNVYLIAAVLFGWVMLIGAVYAPPLQYLLRTVPLDAWHWGLMICFGIVNMGIIEAVKAVFLRKAVSFKP</sequence>
<evidence type="ECO:0000313" key="6">
    <source>
        <dbReference type="Proteomes" id="UP000229782"/>
    </source>
</evidence>
<feature type="transmembrane region" description="Helical" evidence="3">
    <location>
        <begin position="165"/>
        <end position="189"/>
    </location>
</feature>
<reference evidence="5 6" key="1">
    <citation type="submission" date="2017-09" db="EMBL/GenBank/DDBJ databases">
        <title>Depth-based differentiation of microbial function through sediment-hosted aquifers and enrichment of novel symbionts in the deep terrestrial subsurface.</title>
        <authorList>
            <person name="Probst A.J."/>
            <person name="Ladd B."/>
            <person name="Jarett J.K."/>
            <person name="Geller-Mcgrath D.E."/>
            <person name="Sieber C.M."/>
            <person name="Emerson J.B."/>
            <person name="Anantharaman K."/>
            <person name="Thomas B.C."/>
            <person name="Malmstrom R."/>
            <person name="Stieglmeier M."/>
            <person name="Klingl A."/>
            <person name="Woyke T."/>
            <person name="Ryan C.M."/>
            <person name="Banfield J.F."/>
        </authorList>
    </citation>
    <scope>NUCLEOTIDE SEQUENCE [LARGE SCALE GENOMIC DNA]</scope>
    <source>
        <strain evidence="5">CG11_big_fil_rev_8_21_14_0_20_43_7</strain>
    </source>
</reference>
<evidence type="ECO:0000256" key="1">
    <source>
        <dbReference type="ARBA" id="ARBA00022723"/>
    </source>
</evidence>
<keyword evidence="3" id="KW-1133">Transmembrane helix</keyword>
<proteinExistence type="predicted"/>
<evidence type="ECO:0000259" key="4">
    <source>
        <dbReference type="Pfam" id="PF00689"/>
    </source>
</evidence>
<keyword evidence="3" id="KW-0812">Transmembrane</keyword>
<keyword evidence="3" id="KW-0472">Membrane</keyword>
<feature type="transmembrane region" description="Helical" evidence="3">
    <location>
        <begin position="100"/>
        <end position="119"/>
    </location>
</feature>
<dbReference type="InterPro" id="IPR023298">
    <property type="entry name" value="ATPase_P-typ_TM_dom_sf"/>
</dbReference>
<feature type="non-terminal residue" evidence="5">
    <location>
        <position position="1"/>
    </location>
</feature>
<dbReference type="Proteomes" id="UP000229782">
    <property type="component" value="Unassembled WGS sequence"/>
</dbReference>
<dbReference type="GO" id="GO:0005388">
    <property type="term" value="F:P-type calcium transporter activity"/>
    <property type="evidence" value="ECO:0007669"/>
    <property type="project" value="TreeGrafter"/>
</dbReference>
<feature type="domain" description="Cation-transporting P-type ATPase C-terminal" evidence="4">
    <location>
        <begin position="20"/>
        <end position="187"/>
    </location>
</feature>
<comment type="caution">
    <text evidence="5">The sequence shown here is derived from an EMBL/GenBank/DDBJ whole genome shotgun (WGS) entry which is preliminary data.</text>
</comment>
<dbReference type="AlphaFoldDB" id="A0A2H0N244"/>
<dbReference type="Gene3D" id="1.20.1110.10">
    <property type="entry name" value="Calcium-transporting ATPase, transmembrane domain"/>
    <property type="match status" value="2"/>
</dbReference>
<dbReference type="InterPro" id="IPR006068">
    <property type="entry name" value="ATPase_P-typ_cation-transptr_C"/>
</dbReference>
<keyword evidence="1" id="KW-0479">Metal-binding</keyword>
<dbReference type="EMBL" id="PCWM01000067">
    <property type="protein sequence ID" value="PIR02963.1"/>
    <property type="molecule type" value="Genomic_DNA"/>
</dbReference>
<dbReference type="PANTHER" id="PTHR24093:SF506">
    <property type="entry name" value="CATION-TRANSPORTING ATPASE PMA1"/>
    <property type="match status" value="1"/>
</dbReference>
<gene>
    <name evidence="5" type="ORF">COV60_02890</name>
</gene>
<dbReference type="PANTHER" id="PTHR24093">
    <property type="entry name" value="CATION TRANSPORTING ATPASE"/>
    <property type="match status" value="1"/>
</dbReference>